<keyword evidence="1" id="KW-0408">Iron</keyword>
<organism evidence="3 4">
    <name type="scientific">Erythranthe guttata</name>
    <name type="common">Yellow monkey flower</name>
    <name type="synonym">Mimulus guttatus</name>
    <dbReference type="NCBI Taxonomy" id="4155"/>
    <lineage>
        <taxon>Eukaryota</taxon>
        <taxon>Viridiplantae</taxon>
        <taxon>Streptophyta</taxon>
        <taxon>Embryophyta</taxon>
        <taxon>Tracheophyta</taxon>
        <taxon>Spermatophyta</taxon>
        <taxon>Magnoliopsida</taxon>
        <taxon>eudicotyledons</taxon>
        <taxon>Gunneridae</taxon>
        <taxon>Pentapetalae</taxon>
        <taxon>asterids</taxon>
        <taxon>lamiids</taxon>
        <taxon>Lamiales</taxon>
        <taxon>Phrymaceae</taxon>
        <taxon>Erythranthe</taxon>
    </lineage>
</organism>
<keyword evidence="4" id="KW-1185">Reference proteome</keyword>
<proteinExistence type="inferred from homology"/>
<keyword evidence="1" id="KW-0479">Metal-binding</keyword>
<dbReference type="InterPro" id="IPR050231">
    <property type="entry name" value="Iron_ascorbate_oxido_reductase"/>
</dbReference>
<evidence type="ECO:0000313" key="4">
    <source>
        <dbReference type="Proteomes" id="UP000030748"/>
    </source>
</evidence>
<dbReference type="GO" id="GO:0016706">
    <property type="term" value="F:2-oxoglutarate-dependent dioxygenase activity"/>
    <property type="evidence" value="ECO:0000318"/>
    <property type="project" value="GO_Central"/>
</dbReference>
<dbReference type="Gene3D" id="2.60.120.330">
    <property type="entry name" value="B-lactam Antibiotic, Isopenicillin N Synthase, Chain"/>
    <property type="match status" value="1"/>
</dbReference>
<dbReference type="InterPro" id="IPR027443">
    <property type="entry name" value="IPNS-like_sf"/>
</dbReference>
<dbReference type="InterPro" id="IPR005123">
    <property type="entry name" value="Oxoglu/Fe-dep_dioxygenase_dom"/>
</dbReference>
<dbReference type="EMBL" id="KI632223">
    <property type="protein sequence ID" value="EYU21581.1"/>
    <property type="molecule type" value="Genomic_DNA"/>
</dbReference>
<dbReference type="InterPro" id="IPR044861">
    <property type="entry name" value="IPNS-like_FE2OG_OXY"/>
</dbReference>
<evidence type="ECO:0000259" key="2">
    <source>
        <dbReference type="PROSITE" id="PS51471"/>
    </source>
</evidence>
<accession>A0A022Q0N7</accession>
<dbReference type="PhylomeDB" id="A0A022Q0N7"/>
<dbReference type="OMA" id="KYCEESI"/>
<dbReference type="PROSITE" id="PS51471">
    <property type="entry name" value="FE2OG_OXY"/>
    <property type="match status" value="1"/>
</dbReference>
<protein>
    <recommendedName>
        <fullName evidence="2">Fe2OG dioxygenase domain-containing protein</fullName>
    </recommendedName>
</protein>
<dbReference type="GO" id="GO:0046872">
    <property type="term" value="F:metal ion binding"/>
    <property type="evidence" value="ECO:0007669"/>
    <property type="project" value="UniProtKB-KW"/>
</dbReference>
<dbReference type="KEGG" id="egt:105975481"/>
<evidence type="ECO:0000256" key="1">
    <source>
        <dbReference type="RuleBase" id="RU003682"/>
    </source>
</evidence>
<dbReference type="SUPFAM" id="SSF51197">
    <property type="entry name" value="Clavaminate synthase-like"/>
    <property type="match status" value="1"/>
</dbReference>
<comment type="similarity">
    <text evidence="1">Belongs to the iron/ascorbate-dependent oxidoreductase family.</text>
</comment>
<dbReference type="OrthoDB" id="288590at2759"/>
<evidence type="ECO:0000313" key="3">
    <source>
        <dbReference type="EMBL" id="EYU21581.1"/>
    </source>
</evidence>
<dbReference type="Pfam" id="PF03171">
    <property type="entry name" value="2OG-FeII_Oxy"/>
    <property type="match status" value="1"/>
</dbReference>
<sequence>MGSLDQQSNKLPTIEFNQENMTPGTNPWKSTSDLVRQALEMYGCFVVSYESNIGSELHAKIFDGGLSEELFGLPLETKKKHISKFAGFGYGGNYSVMPLFEYFGIEDVATLDAAQKFTTLMWSQGHDKFCETIYSYCKLLSELNKTVVKMVADSYGLEKYYDPLMESSFYMTRLMRYNSPGENQCSIGIVPHRDKSFITVIGTNEVKGLEIETRGGDWIDYEPSLGKFIVIAGEPFMAWSNGRIYSPLHKVVAKGSKEKHSVGVFSFIGGVLQVPDELVDHNNPLKFKSFRHLEFVEYCKEGGAKMEGAIQKYCGI</sequence>
<dbReference type="AlphaFoldDB" id="A0A022Q0N7"/>
<dbReference type="eggNOG" id="KOG0143">
    <property type="taxonomic scope" value="Eukaryota"/>
</dbReference>
<dbReference type="STRING" id="4155.A0A022Q0N7"/>
<gene>
    <name evidence="3" type="ORF">MIMGU_mgv1a010326mg</name>
</gene>
<name>A0A022Q0N7_ERYGU</name>
<feature type="domain" description="Fe2OG dioxygenase" evidence="2">
    <location>
        <begin position="168"/>
        <end position="270"/>
    </location>
</feature>
<keyword evidence="1" id="KW-0560">Oxidoreductase</keyword>
<dbReference type="PANTHER" id="PTHR47990">
    <property type="entry name" value="2-OXOGLUTARATE (2OG) AND FE(II)-DEPENDENT OXYGENASE SUPERFAMILY PROTEIN-RELATED"/>
    <property type="match status" value="1"/>
</dbReference>
<reference evidence="3 4" key="1">
    <citation type="journal article" date="2013" name="Proc. Natl. Acad. Sci. U.S.A.">
        <title>Fine-scale variation in meiotic recombination in Mimulus inferred from population shotgun sequencing.</title>
        <authorList>
            <person name="Hellsten U."/>
            <person name="Wright K.M."/>
            <person name="Jenkins J."/>
            <person name="Shu S."/>
            <person name="Yuan Y."/>
            <person name="Wessler S.R."/>
            <person name="Schmutz J."/>
            <person name="Willis J.H."/>
            <person name="Rokhsar D.S."/>
        </authorList>
    </citation>
    <scope>NUCLEOTIDE SEQUENCE [LARGE SCALE GENOMIC DNA]</scope>
    <source>
        <strain evidence="4">cv. DUN x IM62</strain>
    </source>
</reference>
<dbReference type="Proteomes" id="UP000030748">
    <property type="component" value="Unassembled WGS sequence"/>
</dbReference>